<feature type="compositionally biased region" description="Basic and acidic residues" evidence="1">
    <location>
        <begin position="1"/>
        <end position="25"/>
    </location>
</feature>
<evidence type="ECO:0000256" key="1">
    <source>
        <dbReference type="SAM" id="MobiDB-lite"/>
    </source>
</evidence>
<gene>
    <name evidence="2" type="ORF">ChaoS9_005</name>
</gene>
<keyword evidence="3" id="KW-1185">Reference proteome</keyword>
<sequence length="189" mass="20481">MGAPDEFHSDAHPDAREITGDRKYGEWGQCIATAKSTSDRCRGYAQGPHGKCSTHGGSDDSGAPEGNTNAEGNDGGAPEENTNAADHGAYSEKFLDGFVGPDGKERIEDGYDLAEDPEGAQDQARLMAQVALEKFRVTGDERFLRRYESICDKAGIFPNDEMTVNHEGLEDAFMSNLKDYHGGDDDVEE</sequence>
<evidence type="ECO:0000313" key="3">
    <source>
        <dbReference type="Proteomes" id="UP000294095"/>
    </source>
</evidence>
<accession>A0A481V881</accession>
<proteinExistence type="predicted"/>
<dbReference type="EMBL" id="MK310226">
    <property type="protein sequence ID" value="QBI90008.1"/>
    <property type="molecule type" value="Genomic_DNA"/>
</dbReference>
<reference evidence="3" key="1">
    <citation type="journal article" date="2019" name="Genes (Basel)">
        <title>Halobacterium salinarum virus ChaoS9, a Novel Halovirus Related to PhiH1 and PhiCh1.</title>
        <authorList>
            <person name="Dyall-Smith M."/>
            <person name="Palm P."/>
            <person name="Wanner G."/>
            <person name="Witte A."/>
            <person name="Oesterhelt D."/>
            <person name="Pfeiffer F."/>
        </authorList>
    </citation>
    <scope>NUCLEOTIDE SEQUENCE [LARGE SCALE GENOMIC DNA]</scope>
</reference>
<dbReference type="Proteomes" id="UP000294095">
    <property type="component" value="Segment"/>
</dbReference>
<protein>
    <submittedName>
        <fullName evidence="2">HTH domain protein</fullName>
    </submittedName>
</protein>
<name>A0A481V881_9CAUD</name>
<feature type="region of interest" description="Disordered" evidence="1">
    <location>
        <begin position="1"/>
        <end position="84"/>
    </location>
</feature>
<organism evidence="2 3">
    <name type="scientific">Halobacterium phage ChaoS9</name>
    <dbReference type="NCBI Taxonomy" id="2847105"/>
    <lineage>
        <taxon>Viruses</taxon>
        <taxon>Duplodnaviria</taxon>
        <taxon>Heunggongvirae</taxon>
        <taxon>Uroviricota</taxon>
        <taxon>Caudoviricetes</taxon>
        <taxon>Vertoviridae</taxon>
        <taxon>Chaovirus</taxon>
        <taxon>Chaovirus bigenum</taxon>
        <taxon>Chaovirus ChaoS9</taxon>
    </lineage>
</organism>
<evidence type="ECO:0000313" key="2">
    <source>
        <dbReference type="EMBL" id="QBI90008.1"/>
    </source>
</evidence>